<evidence type="ECO:0000313" key="2">
    <source>
        <dbReference type="Proteomes" id="UP000319576"/>
    </source>
</evidence>
<sequence>MNLAAIRDQWGTRHFSRSPAKLVESLPLLAVDKALLGAIGLPRGPKAALKLFMRFEDVDVLHQPRQLRLVADAGLEKGKKFPRTGHAELDKWVDLSKFVVVGEAPGTFYPNRLVCVDGVRGGVWWVYPKLRDRRTDCDPINTSLASYLESWLAYKEFREEWTQLLRKYGRSDEVELEKADRPHARKMHRKFLSRLKKADPSNFEDSFWFHHAWDEAIMLDA</sequence>
<dbReference type="RefSeq" id="WP_145244507.1">
    <property type="nucleotide sequence ID" value="NZ_CP036273.1"/>
</dbReference>
<protein>
    <submittedName>
        <fullName evidence="1">Uncharacterized protein</fullName>
    </submittedName>
</protein>
<dbReference type="KEGG" id="uli:ETAA1_63610"/>
<accession>A0A517Y3M3</accession>
<dbReference type="Proteomes" id="UP000319576">
    <property type="component" value="Chromosome"/>
</dbReference>
<reference evidence="1 2" key="1">
    <citation type="submission" date="2019-02" db="EMBL/GenBank/DDBJ databases">
        <title>Deep-cultivation of Planctomycetes and their phenomic and genomic characterization uncovers novel biology.</title>
        <authorList>
            <person name="Wiegand S."/>
            <person name="Jogler M."/>
            <person name="Boedeker C."/>
            <person name="Pinto D."/>
            <person name="Vollmers J."/>
            <person name="Rivas-Marin E."/>
            <person name="Kohn T."/>
            <person name="Peeters S.H."/>
            <person name="Heuer A."/>
            <person name="Rast P."/>
            <person name="Oberbeckmann S."/>
            <person name="Bunk B."/>
            <person name="Jeske O."/>
            <person name="Meyerdierks A."/>
            <person name="Storesund J.E."/>
            <person name="Kallscheuer N."/>
            <person name="Luecker S."/>
            <person name="Lage O.M."/>
            <person name="Pohl T."/>
            <person name="Merkel B.J."/>
            <person name="Hornburger P."/>
            <person name="Mueller R.-W."/>
            <person name="Bruemmer F."/>
            <person name="Labrenz M."/>
            <person name="Spormann A.M."/>
            <person name="Op den Camp H."/>
            <person name="Overmann J."/>
            <person name="Amann R."/>
            <person name="Jetten M.S.M."/>
            <person name="Mascher T."/>
            <person name="Medema M.H."/>
            <person name="Devos D.P."/>
            <person name="Kaster A.-K."/>
            <person name="Ovreas L."/>
            <person name="Rohde M."/>
            <person name="Galperin M.Y."/>
            <person name="Jogler C."/>
        </authorList>
    </citation>
    <scope>NUCLEOTIDE SEQUENCE [LARGE SCALE GENOMIC DNA]</scope>
    <source>
        <strain evidence="1 2">ETA_A1</strain>
    </source>
</reference>
<dbReference type="InterPro" id="IPR025851">
    <property type="entry name" value="SUKH-4"/>
</dbReference>
<dbReference type="Pfam" id="PF14435">
    <property type="entry name" value="SUKH-4"/>
    <property type="match status" value="1"/>
</dbReference>
<keyword evidence="2" id="KW-1185">Reference proteome</keyword>
<gene>
    <name evidence="1" type="ORF">ETAA1_63610</name>
</gene>
<dbReference type="AlphaFoldDB" id="A0A517Y3M3"/>
<evidence type="ECO:0000313" key="1">
    <source>
        <dbReference type="EMBL" id="QDU24347.1"/>
    </source>
</evidence>
<organism evidence="1 2">
    <name type="scientific">Urbifossiella limnaea</name>
    <dbReference type="NCBI Taxonomy" id="2528023"/>
    <lineage>
        <taxon>Bacteria</taxon>
        <taxon>Pseudomonadati</taxon>
        <taxon>Planctomycetota</taxon>
        <taxon>Planctomycetia</taxon>
        <taxon>Gemmatales</taxon>
        <taxon>Gemmataceae</taxon>
        <taxon>Urbifossiella</taxon>
    </lineage>
</organism>
<proteinExistence type="predicted"/>
<name>A0A517Y3M3_9BACT</name>
<dbReference type="EMBL" id="CP036273">
    <property type="protein sequence ID" value="QDU24347.1"/>
    <property type="molecule type" value="Genomic_DNA"/>
</dbReference>